<dbReference type="KEGG" id="sual:KDD17_18125"/>
<dbReference type="Proteomes" id="UP000683291">
    <property type="component" value="Chromosome pJK7-1-3"/>
</dbReference>
<protein>
    <recommendedName>
        <fullName evidence="4">RNase NYN domain-containing protein</fullName>
    </recommendedName>
</protein>
<dbReference type="EMBL" id="CP073584">
    <property type="protein sequence ID" value="QUJ78360.1"/>
    <property type="molecule type" value="Genomic_DNA"/>
</dbReference>
<evidence type="ECO:0000313" key="2">
    <source>
        <dbReference type="EMBL" id="QUJ78360.1"/>
    </source>
</evidence>
<evidence type="ECO:0008006" key="4">
    <source>
        <dbReference type="Google" id="ProtNLM"/>
    </source>
</evidence>
<dbReference type="Gene3D" id="3.40.50.11980">
    <property type="match status" value="1"/>
</dbReference>
<reference evidence="2" key="1">
    <citation type="submission" date="2021-04" db="EMBL/GenBank/DDBJ databases">
        <title>Complete genome sequence for Sulfitobacter sp. strain JK7-1.</title>
        <authorList>
            <person name="Park S.-J."/>
        </authorList>
    </citation>
    <scope>NUCLEOTIDE SEQUENCE</scope>
    <source>
        <strain evidence="2">JK7-1</strain>
    </source>
</reference>
<keyword evidence="1" id="KW-0175">Coiled coil</keyword>
<feature type="coiled-coil region" evidence="1">
    <location>
        <begin position="266"/>
        <end position="293"/>
    </location>
</feature>
<dbReference type="RefSeq" id="WP_212706552.1">
    <property type="nucleotide sequence ID" value="NZ_CP073584.1"/>
</dbReference>
<accession>A0A975JI62</accession>
<name>A0A975JI62_9RHOB</name>
<proteinExistence type="predicted"/>
<feature type="coiled-coil region" evidence="1">
    <location>
        <begin position="29"/>
        <end position="205"/>
    </location>
</feature>
<keyword evidence="3" id="KW-1185">Reference proteome</keyword>
<dbReference type="AlphaFoldDB" id="A0A975JI62"/>
<organism evidence="2 3">
    <name type="scientific">Sulfitobacter albidus</name>
    <dbReference type="NCBI Taxonomy" id="2829501"/>
    <lineage>
        <taxon>Bacteria</taxon>
        <taxon>Pseudomonadati</taxon>
        <taxon>Pseudomonadota</taxon>
        <taxon>Alphaproteobacteria</taxon>
        <taxon>Rhodobacterales</taxon>
        <taxon>Roseobacteraceae</taxon>
        <taxon>Sulfitobacter</taxon>
    </lineage>
</organism>
<sequence>MPYTLPDSFDGLNMTGDPKMASNEFLWPIQKRRDQLSELGSQLRNLQDKYQELERAVKNFKAYQPDVEREELVRLNAKASELSLEVANLERSKAVLDKQLKDVRSKQISPVLFWKFFNEEQKELRAEMARLQQKANAVVQRIENDKATLSETKSQVELAKKRLAEHDKFDLENTVRLLSGIPKSIDRTKADRAAASAELTRIETRIRPHVQEYERLQSEVSTLNSEIATAEVFNRNLDAAPNGYERKIIHEQCESRFGTGRPSEVINDRRGKVRRLENNIPKLERRIRDELEKSDRNIEHLLIDGNNVCYEGQNFIELRALIALLAALAGQFAITVVFDASIRSLLKASTKDIKRRLGPSITTYIAPTKTGADEYLLKLAGNLKTSFILSNDRYAEYHDFDAVKSERVLRFLIADGKLMANDLDISVNI</sequence>
<dbReference type="Gene3D" id="1.10.287.1490">
    <property type="match status" value="1"/>
</dbReference>
<evidence type="ECO:0000313" key="3">
    <source>
        <dbReference type="Proteomes" id="UP000683291"/>
    </source>
</evidence>
<evidence type="ECO:0000256" key="1">
    <source>
        <dbReference type="SAM" id="Coils"/>
    </source>
</evidence>
<gene>
    <name evidence="2" type="ORF">KDD17_18125</name>
</gene>